<protein>
    <submittedName>
        <fullName evidence="2">HDC17765</fullName>
    </submittedName>
</protein>
<evidence type="ECO:0000313" key="2">
    <source>
        <dbReference type="EMBL" id="DAA03259.1"/>
    </source>
</evidence>
<dbReference type="AlphaFoldDB" id="Q6IIK7"/>
<gene>
    <name evidence="2" type="ORF">HDC17765</name>
</gene>
<reference evidence="2" key="1">
    <citation type="journal article" date="2003" name="Genome Biol.">
        <title>An integrated gene annotation and transcriptional profiling approach towards the full gene content of the Drosophila genome.</title>
        <authorList>
            <person name="Hild M."/>
            <person name="Beckmann B."/>
            <person name="Haas S.A."/>
            <person name="Koch B."/>
            <person name="Solovyev V."/>
            <person name="Busold C."/>
            <person name="Fellenberg K."/>
            <person name="Boutros M."/>
            <person name="Vingron M."/>
            <person name="Sauer F."/>
            <person name="Hoheisel J.D."/>
            <person name="Paro R."/>
        </authorList>
    </citation>
    <scope>NUCLEOTIDE SEQUENCE</scope>
</reference>
<feature type="region of interest" description="Disordered" evidence="1">
    <location>
        <begin position="27"/>
        <end position="49"/>
    </location>
</feature>
<name>Q6IIK7_DROME</name>
<evidence type="ECO:0000256" key="1">
    <source>
        <dbReference type="SAM" id="MobiDB-lite"/>
    </source>
</evidence>
<proteinExistence type="predicted"/>
<feature type="compositionally biased region" description="Low complexity" evidence="1">
    <location>
        <begin position="31"/>
        <end position="42"/>
    </location>
</feature>
<organism evidence="2">
    <name type="scientific">Drosophila melanogaster</name>
    <name type="common">Fruit fly</name>
    <dbReference type="NCBI Taxonomy" id="7227"/>
    <lineage>
        <taxon>Eukaryota</taxon>
        <taxon>Metazoa</taxon>
        <taxon>Ecdysozoa</taxon>
        <taxon>Arthropoda</taxon>
        <taxon>Hexapoda</taxon>
        <taxon>Insecta</taxon>
        <taxon>Pterygota</taxon>
        <taxon>Neoptera</taxon>
        <taxon>Endopterygota</taxon>
        <taxon>Diptera</taxon>
        <taxon>Brachycera</taxon>
        <taxon>Muscomorpha</taxon>
        <taxon>Ephydroidea</taxon>
        <taxon>Drosophilidae</taxon>
        <taxon>Drosophila</taxon>
        <taxon>Sophophora</taxon>
    </lineage>
</organism>
<sequence length="92" mass="9673">MKNASTARTGGQDLPLNRTELTTAQLGATASRESVVRSPESVGHGSQPANCQLSCGSTTLNSQLPTPSSTNAIEECCQWGISPSNGMTLHWR</sequence>
<dbReference type="EMBL" id="BK003059">
    <property type="protein sequence ID" value="DAA03259.1"/>
    <property type="molecule type" value="Genomic_DNA"/>
</dbReference>
<accession>Q6IIK7</accession>